<evidence type="ECO:0000256" key="1">
    <source>
        <dbReference type="ARBA" id="ARBA00006641"/>
    </source>
</evidence>
<dbReference type="PRINTS" id="PR00706">
    <property type="entry name" value="PYROGLUPTASE"/>
</dbReference>
<organism evidence="6 7">
    <name type="scientific">Achlya hypogyna</name>
    <name type="common">Oomycete</name>
    <name type="synonym">Protoachlya hypogyna</name>
    <dbReference type="NCBI Taxonomy" id="1202772"/>
    <lineage>
        <taxon>Eukaryota</taxon>
        <taxon>Sar</taxon>
        <taxon>Stramenopiles</taxon>
        <taxon>Oomycota</taxon>
        <taxon>Saprolegniomycetes</taxon>
        <taxon>Saprolegniales</taxon>
        <taxon>Achlyaceae</taxon>
        <taxon>Achlya</taxon>
    </lineage>
</organism>
<dbReference type="PIRSF" id="PIRSF015592">
    <property type="entry name" value="Prld-crbxl_pptds"/>
    <property type="match status" value="1"/>
</dbReference>
<protein>
    <recommendedName>
        <fullName evidence="8">Pyrrolidone-carboxylate peptidase</fullName>
    </recommendedName>
</protein>
<evidence type="ECO:0000313" key="7">
    <source>
        <dbReference type="Proteomes" id="UP000243579"/>
    </source>
</evidence>
<dbReference type="PANTHER" id="PTHR23402">
    <property type="entry name" value="PROTEASE FAMILY C15 PYROGLUTAMYL-PEPTIDASE I-RELATED"/>
    <property type="match status" value="1"/>
</dbReference>
<evidence type="ECO:0000256" key="4">
    <source>
        <dbReference type="ARBA" id="ARBA00022801"/>
    </source>
</evidence>
<dbReference type="Proteomes" id="UP000243579">
    <property type="component" value="Unassembled WGS sequence"/>
</dbReference>
<name>A0A1V9YZ77_ACHHY</name>
<dbReference type="InterPro" id="IPR000816">
    <property type="entry name" value="Peptidase_C15"/>
</dbReference>
<dbReference type="Gene3D" id="3.40.630.20">
    <property type="entry name" value="Peptidase C15, pyroglutamyl peptidase I-like"/>
    <property type="match status" value="1"/>
</dbReference>
<comment type="similarity">
    <text evidence="1">Belongs to the peptidase C15 family.</text>
</comment>
<reference evidence="6 7" key="1">
    <citation type="journal article" date="2014" name="Genome Biol. Evol.">
        <title>The secreted proteins of Achlya hypogyna and Thraustotheca clavata identify the ancestral oomycete secretome and reveal gene acquisitions by horizontal gene transfer.</title>
        <authorList>
            <person name="Misner I."/>
            <person name="Blouin N."/>
            <person name="Leonard G."/>
            <person name="Richards T.A."/>
            <person name="Lane C.E."/>
        </authorList>
    </citation>
    <scope>NUCLEOTIDE SEQUENCE [LARGE SCALE GENOMIC DNA]</scope>
    <source>
        <strain evidence="6 7">ATCC 48635</strain>
    </source>
</reference>
<comment type="caution">
    <text evidence="6">The sequence shown here is derived from an EMBL/GenBank/DDBJ whole genome shotgun (WGS) entry which is preliminary data.</text>
</comment>
<sequence length="204" mass="22870">MHLSISTMKVILTGFGKFYNILENPSTYLVQTLRDDPHVTETRVIETAAVAVKQELAPLWDHARASGEPTLFFHLGVDDSAEEVHFEECAYNLADFCIPDEAGWEPQEEIIFEGEPDVIHTSLPVAKLVEEVGLGCTTSTDPGHYVCNYTYFHSLVHTKSHANQFVLFVHVPPFEVLPMEDQLVIIRKLLGLLVPRLRAETASP</sequence>
<dbReference type="GO" id="GO:0006508">
    <property type="term" value="P:proteolysis"/>
    <property type="evidence" value="ECO:0007669"/>
    <property type="project" value="UniProtKB-KW"/>
</dbReference>
<dbReference type="Pfam" id="PF01470">
    <property type="entry name" value="Peptidase_C15"/>
    <property type="match status" value="1"/>
</dbReference>
<dbReference type="PANTHER" id="PTHR23402:SF1">
    <property type="entry name" value="PYROGLUTAMYL-PEPTIDASE I"/>
    <property type="match status" value="1"/>
</dbReference>
<evidence type="ECO:0000313" key="6">
    <source>
        <dbReference type="EMBL" id="OQR91109.1"/>
    </source>
</evidence>
<accession>A0A1V9YZ77</accession>
<dbReference type="GO" id="GO:0016920">
    <property type="term" value="F:pyroglutamyl-peptidase activity"/>
    <property type="evidence" value="ECO:0007669"/>
    <property type="project" value="InterPro"/>
</dbReference>
<keyword evidence="4" id="KW-0378">Hydrolase</keyword>
<gene>
    <name evidence="6" type="ORF">ACHHYP_04975</name>
</gene>
<dbReference type="EMBL" id="JNBR01000557">
    <property type="protein sequence ID" value="OQR91109.1"/>
    <property type="molecule type" value="Genomic_DNA"/>
</dbReference>
<dbReference type="SUPFAM" id="SSF53182">
    <property type="entry name" value="Pyrrolidone carboxyl peptidase (pyroglutamate aminopeptidase)"/>
    <property type="match status" value="1"/>
</dbReference>
<keyword evidence="3" id="KW-0645">Protease</keyword>
<evidence type="ECO:0000256" key="5">
    <source>
        <dbReference type="ARBA" id="ARBA00022807"/>
    </source>
</evidence>
<dbReference type="GO" id="GO:0005829">
    <property type="term" value="C:cytosol"/>
    <property type="evidence" value="ECO:0007669"/>
    <property type="project" value="InterPro"/>
</dbReference>
<keyword evidence="5" id="KW-0788">Thiol protease</keyword>
<evidence type="ECO:0000256" key="2">
    <source>
        <dbReference type="ARBA" id="ARBA00022490"/>
    </source>
</evidence>
<keyword evidence="7" id="KW-1185">Reference proteome</keyword>
<proteinExistence type="inferred from homology"/>
<dbReference type="AlphaFoldDB" id="A0A1V9YZ77"/>
<dbReference type="InterPro" id="IPR016125">
    <property type="entry name" value="Peptidase_C15-like"/>
</dbReference>
<evidence type="ECO:0008006" key="8">
    <source>
        <dbReference type="Google" id="ProtNLM"/>
    </source>
</evidence>
<keyword evidence="2" id="KW-0963">Cytoplasm</keyword>
<evidence type="ECO:0000256" key="3">
    <source>
        <dbReference type="ARBA" id="ARBA00022670"/>
    </source>
</evidence>
<dbReference type="InterPro" id="IPR036440">
    <property type="entry name" value="Peptidase_C15-like_sf"/>
</dbReference>
<dbReference type="OrthoDB" id="407146at2759"/>